<evidence type="ECO:0000313" key="6">
    <source>
        <dbReference type="Proteomes" id="UP000253208"/>
    </source>
</evidence>
<dbReference type="PANTHER" id="PTHR30363:SF60">
    <property type="entry name" value="HTH-TYPE TRANSCRIPTIONAL REGULATOR IOLR"/>
    <property type="match status" value="1"/>
</dbReference>
<dbReference type="GO" id="GO:0003700">
    <property type="term" value="F:DNA-binding transcription factor activity"/>
    <property type="evidence" value="ECO:0007669"/>
    <property type="project" value="InterPro"/>
</dbReference>
<dbReference type="InterPro" id="IPR036388">
    <property type="entry name" value="WH-like_DNA-bd_sf"/>
</dbReference>
<gene>
    <name evidence="5" type="ORF">C4886_12640</name>
</gene>
<reference evidence="5 6" key="1">
    <citation type="submission" date="2018-02" db="EMBL/GenBank/DDBJ databases">
        <title>Complete genome sequencing of Faecalibacterium prausnitzii strains isolated from the human gut.</title>
        <authorList>
            <person name="Fitzgerald B.C."/>
            <person name="Shkoporov A.N."/>
            <person name="Ross P.R."/>
            <person name="Hill C."/>
        </authorList>
    </citation>
    <scope>NUCLEOTIDE SEQUENCE [LARGE SCALE GENOMIC DNA]</scope>
    <source>
        <strain evidence="5 6">APC942/31-1</strain>
    </source>
</reference>
<dbReference type="Gene3D" id="3.40.50.1360">
    <property type="match status" value="1"/>
</dbReference>
<evidence type="ECO:0000256" key="1">
    <source>
        <dbReference type="ARBA" id="ARBA00023015"/>
    </source>
</evidence>
<organism evidence="5 6">
    <name type="scientific">Blautia obeum</name>
    <dbReference type="NCBI Taxonomy" id="40520"/>
    <lineage>
        <taxon>Bacteria</taxon>
        <taxon>Bacillati</taxon>
        <taxon>Bacillota</taxon>
        <taxon>Clostridia</taxon>
        <taxon>Lachnospirales</taxon>
        <taxon>Lachnospiraceae</taxon>
        <taxon>Blautia</taxon>
    </lineage>
</organism>
<sequence length="254" mass="28497">MKSQRLDMIEEYVLEHKNASLDTLCEKFNVSKNTIRRDVDILLKRGSIMKVYGGVAALETPQTFPLLSYEERGGRFPDEKKEICRRAAELVAEDDTIYIDTGTTCLNLVDFIADKHCTILTNSLLIFNKAASYPNLDIISVPGKLNRKTLSFTGPDINDYLQTYNISMAFMACTGVTMKSGLTNASAEEYITKKAIAENANSMILLADHSKFGRISLMTYSSMEKLDAIVTDQPLPEEYDSFCQEHGIRVMTID</sequence>
<dbReference type="SMART" id="SM00420">
    <property type="entry name" value="HTH_DEOR"/>
    <property type="match status" value="1"/>
</dbReference>
<dbReference type="InterPro" id="IPR050313">
    <property type="entry name" value="Carb_Metab_HTH_regulators"/>
</dbReference>
<keyword evidence="1" id="KW-0805">Transcription regulation</keyword>
<dbReference type="PROSITE" id="PS00894">
    <property type="entry name" value="HTH_DEOR_1"/>
    <property type="match status" value="1"/>
</dbReference>
<dbReference type="InterPro" id="IPR014036">
    <property type="entry name" value="DeoR-like_C"/>
</dbReference>
<dbReference type="SUPFAM" id="SSF100950">
    <property type="entry name" value="NagB/RpiA/CoA transferase-like"/>
    <property type="match status" value="1"/>
</dbReference>
<dbReference type="InterPro" id="IPR018356">
    <property type="entry name" value="Tscrpt_reg_HTH_DeoR_CS"/>
</dbReference>
<dbReference type="EMBL" id="PSQG01000018">
    <property type="protein sequence ID" value="RCH42836.1"/>
    <property type="molecule type" value="Genomic_DNA"/>
</dbReference>
<evidence type="ECO:0000313" key="5">
    <source>
        <dbReference type="EMBL" id="RCH42836.1"/>
    </source>
</evidence>
<dbReference type="PROSITE" id="PS51000">
    <property type="entry name" value="HTH_DEOR_2"/>
    <property type="match status" value="1"/>
</dbReference>
<dbReference type="SUPFAM" id="SSF46785">
    <property type="entry name" value="Winged helix' DNA-binding domain"/>
    <property type="match status" value="1"/>
</dbReference>
<feature type="domain" description="HTH deoR-type" evidence="4">
    <location>
        <begin position="2"/>
        <end position="57"/>
    </location>
</feature>
<evidence type="ECO:0000256" key="2">
    <source>
        <dbReference type="ARBA" id="ARBA00023125"/>
    </source>
</evidence>
<evidence type="ECO:0000256" key="3">
    <source>
        <dbReference type="ARBA" id="ARBA00023163"/>
    </source>
</evidence>
<keyword evidence="2" id="KW-0238">DNA-binding</keyword>
<dbReference type="InterPro" id="IPR036390">
    <property type="entry name" value="WH_DNA-bd_sf"/>
</dbReference>
<dbReference type="SMART" id="SM01134">
    <property type="entry name" value="DeoRC"/>
    <property type="match status" value="1"/>
</dbReference>
<dbReference type="Pfam" id="PF00455">
    <property type="entry name" value="DeoRC"/>
    <property type="match status" value="1"/>
</dbReference>
<dbReference type="InterPro" id="IPR001034">
    <property type="entry name" value="DeoR_HTH"/>
</dbReference>
<comment type="caution">
    <text evidence="5">The sequence shown here is derived from an EMBL/GenBank/DDBJ whole genome shotgun (WGS) entry which is preliminary data.</text>
</comment>
<protein>
    <submittedName>
        <fullName evidence="5">DeoR/GlpR transcriptional regulator</fullName>
    </submittedName>
</protein>
<proteinExistence type="predicted"/>
<dbReference type="RefSeq" id="WP_114002489.1">
    <property type="nucleotide sequence ID" value="NZ_PSQG01000018.1"/>
</dbReference>
<dbReference type="GO" id="GO:0003677">
    <property type="term" value="F:DNA binding"/>
    <property type="evidence" value="ECO:0007669"/>
    <property type="project" value="UniProtKB-KW"/>
</dbReference>
<dbReference type="AlphaFoldDB" id="A0A367FYE4"/>
<dbReference type="PANTHER" id="PTHR30363">
    <property type="entry name" value="HTH-TYPE TRANSCRIPTIONAL REGULATOR SRLR-RELATED"/>
    <property type="match status" value="1"/>
</dbReference>
<name>A0A367FYE4_9FIRM</name>
<keyword evidence="3" id="KW-0804">Transcription</keyword>
<dbReference type="Gene3D" id="1.10.10.10">
    <property type="entry name" value="Winged helix-like DNA-binding domain superfamily/Winged helix DNA-binding domain"/>
    <property type="match status" value="1"/>
</dbReference>
<dbReference type="Pfam" id="PF08220">
    <property type="entry name" value="HTH_DeoR"/>
    <property type="match status" value="1"/>
</dbReference>
<dbReference type="Proteomes" id="UP000253208">
    <property type="component" value="Unassembled WGS sequence"/>
</dbReference>
<evidence type="ECO:0000259" key="4">
    <source>
        <dbReference type="PROSITE" id="PS51000"/>
    </source>
</evidence>
<accession>A0A367FYE4</accession>
<dbReference type="InterPro" id="IPR037171">
    <property type="entry name" value="NagB/RpiA_transferase-like"/>
</dbReference>